<reference evidence="1 2" key="1">
    <citation type="submission" date="2019-10" db="EMBL/GenBank/DDBJ databases">
        <authorList>
            <person name="Karimi E."/>
        </authorList>
    </citation>
    <scope>NUCLEOTIDE SEQUENCE [LARGE SCALE GENOMIC DNA]</scope>
    <source>
        <strain evidence="1">Bacillus sp. 71</strain>
    </source>
</reference>
<organism evidence="1 2">
    <name type="scientific">Bacillus mycoides</name>
    <dbReference type="NCBI Taxonomy" id="1405"/>
    <lineage>
        <taxon>Bacteria</taxon>
        <taxon>Bacillati</taxon>
        <taxon>Bacillota</taxon>
        <taxon>Bacilli</taxon>
        <taxon>Bacillales</taxon>
        <taxon>Bacillaceae</taxon>
        <taxon>Bacillus</taxon>
        <taxon>Bacillus cereus group</taxon>
    </lineage>
</organism>
<dbReference type="EMBL" id="CABWMC010000002">
    <property type="protein sequence ID" value="VXB07095.1"/>
    <property type="molecule type" value="Genomic_DNA"/>
</dbReference>
<gene>
    <name evidence="1" type="ORF">BACI71_100059</name>
</gene>
<dbReference type="Proteomes" id="UP000437562">
    <property type="component" value="Unassembled WGS sequence"/>
</dbReference>
<name>A0A653MS04_BACMY</name>
<evidence type="ECO:0000313" key="1">
    <source>
        <dbReference type="EMBL" id="VXB07095.1"/>
    </source>
</evidence>
<accession>A0A653MS04</accession>
<evidence type="ECO:0000313" key="2">
    <source>
        <dbReference type="Proteomes" id="UP000437562"/>
    </source>
</evidence>
<sequence>MSTMVDRSIFLIGFHDEFTRRTQNVTILKVRIHQGGEIKHGILRRTEFE</sequence>
<proteinExistence type="predicted"/>
<dbReference type="AlphaFoldDB" id="A0A653MS04"/>
<protein>
    <submittedName>
        <fullName evidence="1">Uncharacterized protein</fullName>
    </submittedName>
</protein>